<dbReference type="OrthoDB" id="8705920at2"/>
<dbReference type="GO" id="GO:0006351">
    <property type="term" value="P:DNA-templated transcription"/>
    <property type="evidence" value="ECO:0007669"/>
    <property type="project" value="TreeGrafter"/>
</dbReference>
<dbReference type="CDD" id="cd08422">
    <property type="entry name" value="PBP2_CrgA_like"/>
    <property type="match status" value="1"/>
</dbReference>
<reference evidence="6 7" key="1">
    <citation type="submission" date="2019-11" db="EMBL/GenBank/DDBJ databases">
        <title>Type strains purchased from KCTC, JCM and DSMZ.</title>
        <authorList>
            <person name="Lu H."/>
        </authorList>
    </citation>
    <scope>NUCLEOTIDE SEQUENCE [LARGE SCALE GENOMIC DNA]</scope>
    <source>
        <strain evidence="6 7">KCTC 42409</strain>
    </source>
</reference>
<comment type="similarity">
    <text evidence="1">Belongs to the LysR transcriptional regulatory family.</text>
</comment>
<keyword evidence="7" id="KW-1185">Reference proteome</keyword>
<protein>
    <submittedName>
        <fullName evidence="6">LysR family transcriptional regulator</fullName>
    </submittedName>
</protein>
<dbReference type="AlphaFoldDB" id="A0A6L6Q7K0"/>
<evidence type="ECO:0000313" key="7">
    <source>
        <dbReference type="Proteomes" id="UP000484015"/>
    </source>
</evidence>
<dbReference type="InterPro" id="IPR058163">
    <property type="entry name" value="LysR-type_TF_proteobact-type"/>
</dbReference>
<sequence length="309" mass="33040">MDRFSELKAFVLVGSTGGFSTAARQLGVATSSVTRLVDALEERIGVPLLNRSTRSVTLTDTGHSYFGKAQLILEQLEAADDAASARGSVPQGVLRVTVPVSFCTLYIAPMLAEFGRRYPKVELEVQLSDAFTNMVDESIDVAIRIGAIDQQPSLIARRLAGHQRILCASPAYLAAHGTPATPTALLRHNCLQLAFGGPRRSWRLQRGDDVQDIAVRGTLSVNNGEVIRQAAADGAGIALLADWLVGSDLRSGRLVRLLSDYLASPGTADITADVAVHAVYQANRRGSLKVKAFVDMLAAHLDDVLGQPL</sequence>
<dbReference type="PANTHER" id="PTHR30537:SF5">
    <property type="entry name" value="HTH-TYPE TRANSCRIPTIONAL ACTIVATOR TTDR-RELATED"/>
    <property type="match status" value="1"/>
</dbReference>
<keyword evidence="2" id="KW-0805">Transcription regulation</keyword>
<dbReference type="Pfam" id="PF00126">
    <property type="entry name" value="HTH_1"/>
    <property type="match status" value="1"/>
</dbReference>
<dbReference type="PROSITE" id="PS50931">
    <property type="entry name" value="HTH_LYSR"/>
    <property type="match status" value="1"/>
</dbReference>
<evidence type="ECO:0000256" key="4">
    <source>
        <dbReference type="ARBA" id="ARBA00023163"/>
    </source>
</evidence>
<organism evidence="6 7">
    <name type="scientific">Pseudoduganella ginsengisoli</name>
    <dbReference type="NCBI Taxonomy" id="1462440"/>
    <lineage>
        <taxon>Bacteria</taxon>
        <taxon>Pseudomonadati</taxon>
        <taxon>Pseudomonadota</taxon>
        <taxon>Betaproteobacteria</taxon>
        <taxon>Burkholderiales</taxon>
        <taxon>Oxalobacteraceae</taxon>
        <taxon>Telluria group</taxon>
        <taxon>Pseudoduganella</taxon>
    </lineage>
</organism>
<gene>
    <name evidence="6" type="ORF">GM668_24275</name>
</gene>
<keyword evidence="4" id="KW-0804">Transcription</keyword>
<feature type="domain" description="HTH lysR-type" evidence="5">
    <location>
        <begin position="1"/>
        <end position="59"/>
    </location>
</feature>
<dbReference type="FunFam" id="1.10.10.10:FF:000001">
    <property type="entry name" value="LysR family transcriptional regulator"/>
    <property type="match status" value="1"/>
</dbReference>
<dbReference type="InterPro" id="IPR036388">
    <property type="entry name" value="WH-like_DNA-bd_sf"/>
</dbReference>
<dbReference type="Gene3D" id="3.40.190.290">
    <property type="match status" value="1"/>
</dbReference>
<evidence type="ECO:0000256" key="1">
    <source>
        <dbReference type="ARBA" id="ARBA00009437"/>
    </source>
</evidence>
<dbReference type="RefSeq" id="WP_155441548.1">
    <property type="nucleotide sequence ID" value="NZ_WNLA01000021.1"/>
</dbReference>
<dbReference type="InterPro" id="IPR005119">
    <property type="entry name" value="LysR_subst-bd"/>
</dbReference>
<dbReference type="EMBL" id="WNLA01000021">
    <property type="protein sequence ID" value="MTW05198.1"/>
    <property type="molecule type" value="Genomic_DNA"/>
</dbReference>
<dbReference type="PANTHER" id="PTHR30537">
    <property type="entry name" value="HTH-TYPE TRANSCRIPTIONAL REGULATOR"/>
    <property type="match status" value="1"/>
</dbReference>
<evidence type="ECO:0000259" key="5">
    <source>
        <dbReference type="PROSITE" id="PS50931"/>
    </source>
</evidence>
<dbReference type="SUPFAM" id="SSF46785">
    <property type="entry name" value="Winged helix' DNA-binding domain"/>
    <property type="match status" value="1"/>
</dbReference>
<keyword evidence="3" id="KW-0238">DNA-binding</keyword>
<evidence type="ECO:0000256" key="2">
    <source>
        <dbReference type="ARBA" id="ARBA00023015"/>
    </source>
</evidence>
<name>A0A6L6Q7K0_9BURK</name>
<dbReference type="Pfam" id="PF03466">
    <property type="entry name" value="LysR_substrate"/>
    <property type="match status" value="1"/>
</dbReference>
<dbReference type="FunFam" id="3.40.190.290:FF:000001">
    <property type="entry name" value="Transcriptional regulator, LysR family"/>
    <property type="match status" value="1"/>
</dbReference>
<accession>A0A6L6Q7K0</accession>
<dbReference type="GO" id="GO:0043565">
    <property type="term" value="F:sequence-specific DNA binding"/>
    <property type="evidence" value="ECO:0007669"/>
    <property type="project" value="TreeGrafter"/>
</dbReference>
<dbReference type="Gene3D" id="1.10.10.10">
    <property type="entry name" value="Winged helix-like DNA-binding domain superfamily/Winged helix DNA-binding domain"/>
    <property type="match status" value="1"/>
</dbReference>
<evidence type="ECO:0000313" key="6">
    <source>
        <dbReference type="EMBL" id="MTW05198.1"/>
    </source>
</evidence>
<dbReference type="SUPFAM" id="SSF53850">
    <property type="entry name" value="Periplasmic binding protein-like II"/>
    <property type="match status" value="1"/>
</dbReference>
<comment type="caution">
    <text evidence="6">The sequence shown here is derived from an EMBL/GenBank/DDBJ whole genome shotgun (WGS) entry which is preliminary data.</text>
</comment>
<dbReference type="GO" id="GO:0003700">
    <property type="term" value="F:DNA-binding transcription factor activity"/>
    <property type="evidence" value="ECO:0007669"/>
    <property type="project" value="InterPro"/>
</dbReference>
<proteinExistence type="inferred from homology"/>
<dbReference type="InterPro" id="IPR000847">
    <property type="entry name" value="LysR_HTH_N"/>
</dbReference>
<dbReference type="Proteomes" id="UP000484015">
    <property type="component" value="Unassembled WGS sequence"/>
</dbReference>
<evidence type="ECO:0000256" key="3">
    <source>
        <dbReference type="ARBA" id="ARBA00023125"/>
    </source>
</evidence>
<dbReference type="InterPro" id="IPR036390">
    <property type="entry name" value="WH_DNA-bd_sf"/>
</dbReference>